<keyword evidence="3 8" id="KW-0732">Signal</keyword>
<sequence length="226" mass="24699">MKNLLKVLLIGGSILASDLVAAQTAYVRDTIYVPLRSGQGSSYRIVHKGLKTGSRLEVLEASEDSGYTKVRTAKGIEGWLQNQYLSFEPVASLKLEAAEKKIANLTEQNKLLSSTQSELSGKSQSLSSKVNALQTENAKLTSELNVIKEISANSLKLNEDNIKLTESTQLLKTKIDLLEADNIRLQNDKTKSMWLTGASIAFIGICFGWFFASRKRKGGGWGNSGL</sequence>
<keyword evidence="6" id="KW-0175">Coiled coil</keyword>
<dbReference type="InterPro" id="IPR003646">
    <property type="entry name" value="SH3-like_bac-type"/>
</dbReference>
<dbReference type="NCBIfam" id="TIGR04211">
    <property type="entry name" value="SH3_and_anchor"/>
    <property type="match status" value="1"/>
</dbReference>
<dbReference type="Proteomes" id="UP001501565">
    <property type="component" value="Unassembled WGS sequence"/>
</dbReference>
<proteinExistence type="predicted"/>
<evidence type="ECO:0000256" key="6">
    <source>
        <dbReference type="SAM" id="Coils"/>
    </source>
</evidence>
<evidence type="ECO:0000256" key="5">
    <source>
        <dbReference type="ARBA" id="ARBA00023136"/>
    </source>
</evidence>
<evidence type="ECO:0000259" key="9">
    <source>
        <dbReference type="PROSITE" id="PS51781"/>
    </source>
</evidence>
<keyword evidence="4 7" id="KW-1133">Transmembrane helix</keyword>
<evidence type="ECO:0000256" key="2">
    <source>
        <dbReference type="ARBA" id="ARBA00022692"/>
    </source>
</evidence>
<dbReference type="Gene3D" id="2.30.30.40">
    <property type="entry name" value="SH3 Domains"/>
    <property type="match status" value="1"/>
</dbReference>
<feature type="transmembrane region" description="Helical" evidence="7">
    <location>
        <begin position="193"/>
        <end position="212"/>
    </location>
</feature>
<evidence type="ECO:0000256" key="3">
    <source>
        <dbReference type="ARBA" id="ARBA00022729"/>
    </source>
</evidence>
<dbReference type="Pfam" id="PF08239">
    <property type="entry name" value="SH3_3"/>
    <property type="match status" value="1"/>
</dbReference>
<comment type="caution">
    <text evidence="10">The sequence shown here is derived from an EMBL/GenBank/DDBJ whole genome shotgun (WGS) entry which is preliminary data.</text>
</comment>
<evidence type="ECO:0000256" key="4">
    <source>
        <dbReference type="ARBA" id="ARBA00022989"/>
    </source>
</evidence>
<reference evidence="11" key="1">
    <citation type="journal article" date="2019" name="Int. J. Syst. Evol. Microbiol.">
        <title>The Global Catalogue of Microorganisms (GCM) 10K type strain sequencing project: providing services to taxonomists for standard genome sequencing and annotation.</title>
        <authorList>
            <consortium name="The Broad Institute Genomics Platform"/>
            <consortium name="The Broad Institute Genome Sequencing Center for Infectious Disease"/>
            <person name="Wu L."/>
            <person name="Ma J."/>
        </authorList>
    </citation>
    <scope>NUCLEOTIDE SEQUENCE [LARGE SCALE GENOMIC DNA]</scope>
    <source>
        <strain evidence="11">JCM 17551</strain>
    </source>
</reference>
<keyword evidence="2 7" id="KW-0812">Transmembrane</keyword>
<dbReference type="SMART" id="SM00287">
    <property type="entry name" value="SH3b"/>
    <property type="match status" value="1"/>
</dbReference>
<dbReference type="EMBL" id="BAABBN010000004">
    <property type="protein sequence ID" value="GAA3917878.1"/>
    <property type="molecule type" value="Genomic_DNA"/>
</dbReference>
<dbReference type="PROSITE" id="PS51781">
    <property type="entry name" value="SH3B"/>
    <property type="match status" value="1"/>
</dbReference>
<dbReference type="InterPro" id="IPR016476">
    <property type="entry name" value="SH3_dom_pro"/>
</dbReference>
<dbReference type="RefSeq" id="WP_344796331.1">
    <property type="nucleotide sequence ID" value="NZ_BAABBN010000004.1"/>
</dbReference>
<keyword evidence="5 7" id="KW-0472">Membrane</keyword>
<comment type="subcellular location">
    <subcellularLocation>
        <location evidence="1">Membrane</location>
        <topology evidence="1">Single-pass membrane protein</topology>
    </subcellularLocation>
</comment>
<feature type="coiled-coil region" evidence="6">
    <location>
        <begin position="95"/>
        <end position="150"/>
    </location>
</feature>
<evidence type="ECO:0000256" key="7">
    <source>
        <dbReference type="SAM" id="Phobius"/>
    </source>
</evidence>
<feature type="domain" description="SH3b" evidence="9">
    <location>
        <begin position="22"/>
        <end position="89"/>
    </location>
</feature>
<evidence type="ECO:0000313" key="10">
    <source>
        <dbReference type="EMBL" id="GAA3917878.1"/>
    </source>
</evidence>
<accession>A0ABP7MDH6</accession>
<protein>
    <recommendedName>
        <fullName evidence="9">SH3b domain-containing protein</fullName>
    </recommendedName>
</protein>
<feature type="signal peptide" evidence="8">
    <location>
        <begin position="1"/>
        <end position="22"/>
    </location>
</feature>
<gene>
    <name evidence="10" type="ORF">GCM10022277_11170</name>
</gene>
<evidence type="ECO:0000313" key="11">
    <source>
        <dbReference type="Proteomes" id="UP001501565"/>
    </source>
</evidence>
<organism evidence="10 11">
    <name type="scientific">Litoribacillus peritrichatus</name>
    <dbReference type="NCBI Taxonomy" id="718191"/>
    <lineage>
        <taxon>Bacteria</taxon>
        <taxon>Pseudomonadati</taxon>
        <taxon>Pseudomonadota</taxon>
        <taxon>Gammaproteobacteria</taxon>
        <taxon>Oceanospirillales</taxon>
        <taxon>Oceanospirillaceae</taxon>
        <taxon>Litoribacillus</taxon>
    </lineage>
</organism>
<evidence type="ECO:0000256" key="1">
    <source>
        <dbReference type="ARBA" id="ARBA00004167"/>
    </source>
</evidence>
<feature type="chain" id="PRO_5047203318" description="SH3b domain-containing protein" evidence="8">
    <location>
        <begin position="23"/>
        <end position="226"/>
    </location>
</feature>
<name>A0ABP7MDH6_9GAMM</name>
<evidence type="ECO:0000256" key="8">
    <source>
        <dbReference type="SAM" id="SignalP"/>
    </source>
</evidence>
<keyword evidence="11" id="KW-1185">Reference proteome</keyword>